<protein>
    <recommendedName>
        <fullName evidence="1">Xylose isomerase-like TIM barrel domain-containing protein</fullName>
    </recommendedName>
</protein>
<accession>A0A2H0LLU1</accession>
<name>A0A2H0LLU1_9BACT</name>
<evidence type="ECO:0000313" key="3">
    <source>
        <dbReference type="Proteomes" id="UP000230859"/>
    </source>
</evidence>
<dbReference type="EMBL" id="PCVY01000068">
    <property type="protein sequence ID" value="PIQ85382.1"/>
    <property type="molecule type" value="Genomic_DNA"/>
</dbReference>
<dbReference type="InterPro" id="IPR013022">
    <property type="entry name" value="Xyl_isomerase-like_TIM-brl"/>
</dbReference>
<reference evidence="2 3" key="1">
    <citation type="submission" date="2017-09" db="EMBL/GenBank/DDBJ databases">
        <title>Depth-based differentiation of microbial function through sediment-hosted aquifers and enrichment of novel symbionts in the deep terrestrial subsurface.</title>
        <authorList>
            <person name="Probst A.J."/>
            <person name="Ladd B."/>
            <person name="Jarett J.K."/>
            <person name="Geller-Mcgrath D.E."/>
            <person name="Sieber C.M."/>
            <person name="Emerson J.B."/>
            <person name="Anantharaman K."/>
            <person name="Thomas B.C."/>
            <person name="Malmstrom R."/>
            <person name="Stieglmeier M."/>
            <person name="Klingl A."/>
            <person name="Woyke T."/>
            <person name="Ryan C.M."/>
            <person name="Banfield J.F."/>
        </authorList>
    </citation>
    <scope>NUCLEOTIDE SEQUENCE [LARGE SCALE GENOMIC DNA]</scope>
    <source>
        <strain evidence="2">CG11_big_fil_rev_8_21_14_0_20_45_26</strain>
    </source>
</reference>
<dbReference type="PANTHER" id="PTHR12110">
    <property type="entry name" value="HYDROXYPYRUVATE ISOMERASE"/>
    <property type="match status" value="1"/>
</dbReference>
<gene>
    <name evidence="2" type="ORF">COV74_09285</name>
</gene>
<dbReference type="AlphaFoldDB" id="A0A2H0LLU1"/>
<dbReference type="Pfam" id="PF01261">
    <property type="entry name" value="AP_endonuc_2"/>
    <property type="match status" value="1"/>
</dbReference>
<dbReference type="PANTHER" id="PTHR12110:SF53">
    <property type="entry name" value="BLR5974 PROTEIN"/>
    <property type="match status" value="1"/>
</dbReference>
<comment type="caution">
    <text evidence="2">The sequence shown here is derived from an EMBL/GenBank/DDBJ whole genome shotgun (WGS) entry which is preliminary data.</text>
</comment>
<sequence>MNTIGIIQGRLTLPHTGELQCFPADHWQKEFELAENCGFHAIELIFEKQKNTGNPLWTSKGIDELKRLSDKHHIIIPSVCADYFMSNPLTVSRLERNSDTLVVLSFLLKQCEALNVKSLVIPFFESGEITSETHIKYLVQNLVAIQKEIECANVKIVLETSLPGKAMKSLMERLENVPSGICYDTGNTTAFGHQVGSDIQLLSSYIVHVHIKDRQKNGGPNVFLGTGGTDFKDAFRALRTIGYDGPMILETVRGNDPIATAKQHLQFVQDGIKRQAGVA</sequence>
<dbReference type="InterPro" id="IPR036237">
    <property type="entry name" value="Xyl_isomerase-like_sf"/>
</dbReference>
<feature type="domain" description="Xylose isomerase-like TIM barrel" evidence="1">
    <location>
        <begin position="31"/>
        <end position="268"/>
    </location>
</feature>
<dbReference type="InterPro" id="IPR050312">
    <property type="entry name" value="IolE/XylAMocC-like"/>
</dbReference>
<dbReference type="SUPFAM" id="SSF51658">
    <property type="entry name" value="Xylose isomerase-like"/>
    <property type="match status" value="1"/>
</dbReference>
<dbReference type="Gene3D" id="3.20.20.150">
    <property type="entry name" value="Divalent-metal-dependent TIM barrel enzymes"/>
    <property type="match status" value="1"/>
</dbReference>
<organism evidence="2 3">
    <name type="scientific">Candidatus Abzuiibacterium crystallinum</name>
    <dbReference type="NCBI Taxonomy" id="1974748"/>
    <lineage>
        <taxon>Bacteria</taxon>
        <taxon>Pseudomonadati</taxon>
        <taxon>Candidatus Omnitrophota</taxon>
        <taxon>Candidatus Abzuiibacterium</taxon>
    </lineage>
</organism>
<dbReference type="Proteomes" id="UP000230859">
    <property type="component" value="Unassembled WGS sequence"/>
</dbReference>
<proteinExistence type="predicted"/>
<evidence type="ECO:0000313" key="2">
    <source>
        <dbReference type="EMBL" id="PIQ85382.1"/>
    </source>
</evidence>
<evidence type="ECO:0000259" key="1">
    <source>
        <dbReference type="Pfam" id="PF01261"/>
    </source>
</evidence>